<comment type="caution">
    <text evidence="11">The sequence shown here is derived from an EMBL/GenBank/DDBJ whole genome shotgun (WGS) entry which is preliminary data.</text>
</comment>
<protein>
    <submittedName>
        <fullName evidence="11">Uncharacterized protein</fullName>
    </submittedName>
</protein>
<accession>A0ABN9H5P7</accession>
<keyword evidence="5" id="KW-0812">Transmembrane</keyword>
<feature type="non-terminal residue" evidence="11">
    <location>
        <position position="107"/>
    </location>
</feature>
<evidence type="ECO:0000256" key="1">
    <source>
        <dbReference type="ARBA" id="ARBA00004120"/>
    </source>
</evidence>
<evidence type="ECO:0000256" key="6">
    <source>
        <dbReference type="ARBA" id="ARBA00022989"/>
    </source>
</evidence>
<feature type="signal peptide" evidence="10">
    <location>
        <begin position="1"/>
        <end position="21"/>
    </location>
</feature>
<name>A0ABN9H5P7_9NEOB</name>
<sequence>MSSRCTLRLCALLLLWSREQALSAMLDKYVCETQQQITGDVLDRLSGLSEESHRLAIQRHKFLLRSVMRTLSLRNITMATLTQMRMSRKIVIVQELKEQHALEKGKW</sequence>
<keyword evidence="9" id="KW-0966">Cell projection</keyword>
<keyword evidence="4" id="KW-0963">Cytoplasm</keyword>
<evidence type="ECO:0000256" key="5">
    <source>
        <dbReference type="ARBA" id="ARBA00022692"/>
    </source>
</evidence>
<reference evidence="11" key="1">
    <citation type="submission" date="2023-05" db="EMBL/GenBank/DDBJ databases">
        <authorList>
            <person name="Stuckert A."/>
        </authorList>
    </citation>
    <scope>NUCLEOTIDE SEQUENCE</scope>
</reference>
<dbReference type="InterPro" id="IPR026501">
    <property type="entry name" value="Limbin/EVC"/>
</dbReference>
<evidence type="ECO:0000256" key="4">
    <source>
        <dbReference type="ARBA" id="ARBA00022490"/>
    </source>
</evidence>
<keyword evidence="8" id="KW-0206">Cytoskeleton</keyword>
<keyword evidence="7" id="KW-0472">Membrane</keyword>
<dbReference type="PANTHER" id="PTHR16795:SF13">
    <property type="entry name" value="EVC COMPLEX MEMBER EVC"/>
    <property type="match status" value="1"/>
</dbReference>
<evidence type="ECO:0000256" key="2">
    <source>
        <dbReference type="ARBA" id="ARBA00004162"/>
    </source>
</evidence>
<keyword evidence="10" id="KW-0732">Signal</keyword>
<dbReference type="Proteomes" id="UP001162483">
    <property type="component" value="Unassembled WGS sequence"/>
</dbReference>
<keyword evidence="12" id="KW-1185">Reference proteome</keyword>
<organism evidence="11 12">
    <name type="scientific">Staurois parvus</name>
    <dbReference type="NCBI Taxonomy" id="386267"/>
    <lineage>
        <taxon>Eukaryota</taxon>
        <taxon>Metazoa</taxon>
        <taxon>Chordata</taxon>
        <taxon>Craniata</taxon>
        <taxon>Vertebrata</taxon>
        <taxon>Euteleostomi</taxon>
        <taxon>Amphibia</taxon>
        <taxon>Batrachia</taxon>
        <taxon>Anura</taxon>
        <taxon>Neobatrachia</taxon>
        <taxon>Ranoidea</taxon>
        <taxon>Ranidae</taxon>
        <taxon>Staurois</taxon>
    </lineage>
</organism>
<evidence type="ECO:0000256" key="9">
    <source>
        <dbReference type="ARBA" id="ARBA00023273"/>
    </source>
</evidence>
<evidence type="ECO:0000256" key="3">
    <source>
        <dbReference type="ARBA" id="ARBA00022475"/>
    </source>
</evidence>
<evidence type="ECO:0000256" key="7">
    <source>
        <dbReference type="ARBA" id="ARBA00023136"/>
    </source>
</evidence>
<proteinExistence type="predicted"/>
<dbReference type="PANTHER" id="PTHR16795">
    <property type="entry name" value="LIMBIN/ELLIS-VAN CREVELD PROTEIN"/>
    <property type="match status" value="1"/>
</dbReference>
<evidence type="ECO:0000313" key="12">
    <source>
        <dbReference type="Proteomes" id="UP001162483"/>
    </source>
</evidence>
<evidence type="ECO:0000256" key="10">
    <source>
        <dbReference type="SAM" id="SignalP"/>
    </source>
</evidence>
<evidence type="ECO:0000256" key="8">
    <source>
        <dbReference type="ARBA" id="ARBA00023212"/>
    </source>
</evidence>
<keyword evidence="6" id="KW-1133">Transmembrane helix</keyword>
<gene>
    <name evidence="11" type="ORF">SPARVUS_LOCUS15191308</name>
</gene>
<keyword evidence="3" id="KW-1003">Cell membrane</keyword>
<feature type="chain" id="PRO_5047126299" evidence="10">
    <location>
        <begin position="22"/>
        <end position="107"/>
    </location>
</feature>
<dbReference type="EMBL" id="CATNWA010019828">
    <property type="protein sequence ID" value="CAI9615196.1"/>
    <property type="molecule type" value="Genomic_DNA"/>
</dbReference>
<comment type="subcellular location">
    <subcellularLocation>
        <location evidence="2">Cell membrane</location>
        <topology evidence="2">Single-pass membrane protein</topology>
    </subcellularLocation>
    <subcellularLocation>
        <location evidence="1">Cytoplasm</location>
        <location evidence="1">Cytoskeleton</location>
        <location evidence="1">Cilium basal body</location>
    </subcellularLocation>
</comment>
<evidence type="ECO:0000313" key="11">
    <source>
        <dbReference type="EMBL" id="CAI9615196.1"/>
    </source>
</evidence>